<evidence type="ECO:0000313" key="2">
    <source>
        <dbReference type="Proteomes" id="UP001239111"/>
    </source>
</evidence>
<comment type="caution">
    <text evidence="1">The sequence shown here is derived from an EMBL/GenBank/DDBJ whole genome shotgun (WGS) entry which is preliminary data.</text>
</comment>
<reference evidence="1" key="1">
    <citation type="submission" date="2023-04" db="EMBL/GenBank/DDBJ databases">
        <title>A chromosome-level genome assembly of the parasitoid wasp Eretmocerus hayati.</title>
        <authorList>
            <person name="Zhong Y."/>
            <person name="Liu S."/>
            <person name="Liu Y."/>
        </authorList>
    </citation>
    <scope>NUCLEOTIDE SEQUENCE</scope>
    <source>
        <strain evidence="1">ZJU_SS_LIU_2023</strain>
    </source>
</reference>
<dbReference type="Proteomes" id="UP001239111">
    <property type="component" value="Chromosome 4"/>
</dbReference>
<organism evidence="1 2">
    <name type="scientific">Eretmocerus hayati</name>
    <dbReference type="NCBI Taxonomy" id="131215"/>
    <lineage>
        <taxon>Eukaryota</taxon>
        <taxon>Metazoa</taxon>
        <taxon>Ecdysozoa</taxon>
        <taxon>Arthropoda</taxon>
        <taxon>Hexapoda</taxon>
        <taxon>Insecta</taxon>
        <taxon>Pterygota</taxon>
        <taxon>Neoptera</taxon>
        <taxon>Endopterygota</taxon>
        <taxon>Hymenoptera</taxon>
        <taxon>Apocrita</taxon>
        <taxon>Proctotrupomorpha</taxon>
        <taxon>Chalcidoidea</taxon>
        <taxon>Aphelinidae</taxon>
        <taxon>Aphelininae</taxon>
        <taxon>Eretmocerus</taxon>
    </lineage>
</organism>
<accession>A0ACC2N240</accession>
<proteinExistence type="predicted"/>
<gene>
    <name evidence="1" type="ORF">QAD02_006872</name>
</gene>
<evidence type="ECO:0000313" key="1">
    <source>
        <dbReference type="EMBL" id="KAJ8665210.1"/>
    </source>
</evidence>
<keyword evidence="2" id="KW-1185">Reference proteome</keyword>
<sequence length="704" mass="80729">MISEYVSLNDVEEEDVILEGSALHQALTSMGYDNFESVPRVEINYEHKEIGALKTDYHYVKHLVNDKLTAVHKYIACEDEYSQNFLESILNSKVLLDDHAVAINDFLNDNHILKSRIFLKWLPIIGSTLTVIFYPLLGKSKALPLITATSIIGLSALREFGNWFAVKKCQCLVELQNELFNFCKQVLKILSRTLDKKSSNYQVFEKQNLIGSDKYRCIISMKELMVELFCKMSHVYYENAKKILNVLPEFVQPHCPLTVIEGNEYTNSEETGGAKLKSLYYTYLLVQSEAMFIIASAYNGGCENGVFSIPKKVLSDVIKNLTKSLTYYHSKLSKILHEYQLCKVQPIKRMFGSFADSRWRDTCLHLDLASQKIQSAYQEITSIIEYIESCGEEIDDDQEVVDTIAEKMNQAYKQVKNAQSFAEFSHLLITKLQKQYLKVTEIESLNKDLFPVSTMNRIVIDLNKEPEIEDEVFEEYIREEYLKPILQHSDVNDQELKLDELLVKNFMSELKEVLIEKQKTMNEREMKALRRMYHQIKEDHTESSCNSGITNSPERDDPPPPSPSPAPPMPPLPPPPPPPPPRNVSNIKTIKSPVERSIINQVKARAPVPLPRVKMWNPENEISDVQRFSINDCMPDSNRIPPNQKTFICDEQLKKETVTQCPSKFPFPSFKLTEETFLGSGENSEEENYGSDDDIENDGANYQS</sequence>
<protein>
    <submittedName>
        <fullName evidence="1">Uncharacterized protein</fullName>
    </submittedName>
</protein>
<name>A0ACC2N240_9HYME</name>
<dbReference type="EMBL" id="CM056744">
    <property type="protein sequence ID" value="KAJ8665210.1"/>
    <property type="molecule type" value="Genomic_DNA"/>
</dbReference>